<feature type="transmembrane region" description="Helical" evidence="4">
    <location>
        <begin position="339"/>
        <end position="357"/>
    </location>
</feature>
<feature type="transmembrane region" description="Helical" evidence="4">
    <location>
        <begin position="232"/>
        <end position="252"/>
    </location>
</feature>
<dbReference type="PANTHER" id="PTHR11360">
    <property type="entry name" value="MONOCARBOXYLATE TRANSPORTER"/>
    <property type="match status" value="1"/>
</dbReference>
<dbReference type="Proteomes" id="UP001285441">
    <property type="component" value="Unassembled WGS sequence"/>
</dbReference>
<feature type="transmembrane region" description="Helical" evidence="4">
    <location>
        <begin position="143"/>
        <end position="168"/>
    </location>
</feature>
<feature type="transmembrane region" description="Helical" evidence="4">
    <location>
        <begin position="114"/>
        <end position="136"/>
    </location>
</feature>
<gene>
    <name evidence="5" type="ORF">B0H63DRAFT_564109</name>
</gene>
<dbReference type="PANTHER" id="PTHR11360:SF234">
    <property type="entry name" value="MFS-TYPE TRANSPORTER DBAD-RELATED"/>
    <property type="match status" value="1"/>
</dbReference>
<feature type="transmembrane region" description="Helical" evidence="4">
    <location>
        <begin position="273"/>
        <end position="292"/>
    </location>
</feature>
<evidence type="ECO:0000256" key="1">
    <source>
        <dbReference type="ARBA" id="ARBA00004141"/>
    </source>
</evidence>
<protein>
    <submittedName>
        <fullName evidence="5">Major facilitator superfamily transporter monocarboxylate</fullName>
    </submittedName>
</protein>
<organism evidence="5 6">
    <name type="scientific">Podospora didyma</name>
    <dbReference type="NCBI Taxonomy" id="330526"/>
    <lineage>
        <taxon>Eukaryota</taxon>
        <taxon>Fungi</taxon>
        <taxon>Dikarya</taxon>
        <taxon>Ascomycota</taxon>
        <taxon>Pezizomycotina</taxon>
        <taxon>Sordariomycetes</taxon>
        <taxon>Sordariomycetidae</taxon>
        <taxon>Sordariales</taxon>
        <taxon>Podosporaceae</taxon>
        <taxon>Podospora</taxon>
    </lineage>
</organism>
<feature type="transmembrane region" description="Helical" evidence="4">
    <location>
        <begin position="71"/>
        <end position="94"/>
    </location>
</feature>
<comment type="caution">
    <text evidence="5">The sequence shown here is derived from an EMBL/GenBank/DDBJ whole genome shotgun (WGS) entry which is preliminary data.</text>
</comment>
<dbReference type="SUPFAM" id="SSF103473">
    <property type="entry name" value="MFS general substrate transporter"/>
    <property type="match status" value="1"/>
</dbReference>
<feature type="region of interest" description="Disordered" evidence="3">
    <location>
        <begin position="1"/>
        <end position="64"/>
    </location>
</feature>
<comment type="subcellular location">
    <subcellularLocation>
        <location evidence="1">Membrane</location>
        <topology evidence="1">Multi-pass membrane protein</topology>
    </subcellularLocation>
</comment>
<feature type="transmembrane region" description="Helical" evidence="4">
    <location>
        <begin position="298"/>
        <end position="318"/>
    </location>
</feature>
<feature type="compositionally biased region" description="Basic and acidic residues" evidence="3">
    <location>
        <begin position="33"/>
        <end position="47"/>
    </location>
</feature>
<dbReference type="EMBL" id="JAULSW010000008">
    <property type="protein sequence ID" value="KAK3372745.1"/>
    <property type="molecule type" value="Genomic_DNA"/>
</dbReference>
<dbReference type="InterPro" id="IPR011701">
    <property type="entry name" value="MFS"/>
</dbReference>
<keyword evidence="4" id="KW-1133">Transmembrane helix</keyword>
<name>A0AAE0KAM2_9PEZI</name>
<dbReference type="GO" id="GO:0016020">
    <property type="term" value="C:membrane"/>
    <property type="evidence" value="ECO:0007669"/>
    <property type="project" value="UniProtKB-SubCell"/>
</dbReference>
<reference evidence="5" key="1">
    <citation type="journal article" date="2023" name="Mol. Phylogenet. Evol.">
        <title>Genome-scale phylogeny and comparative genomics of the fungal order Sordariales.</title>
        <authorList>
            <person name="Hensen N."/>
            <person name="Bonometti L."/>
            <person name="Westerberg I."/>
            <person name="Brannstrom I.O."/>
            <person name="Guillou S."/>
            <person name="Cros-Aarteil S."/>
            <person name="Calhoun S."/>
            <person name="Haridas S."/>
            <person name="Kuo A."/>
            <person name="Mondo S."/>
            <person name="Pangilinan J."/>
            <person name="Riley R."/>
            <person name="LaButti K."/>
            <person name="Andreopoulos B."/>
            <person name="Lipzen A."/>
            <person name="Chen C."/>
            <person name="Yan M."/>
            <person name="Daum C."/>
            <person name="Ng V."/>
            <person name="Clum A."/>
            <person name="Steindorff A."/>
            <person name="Ohm R.A."/>
            <person name="Martin F."/>
            <person name="Silar P."/>
            <person name="Natvig D.O."/>
            <person name="Lalanne C."/>
            <person name="Gautier V."/>
            <person name="Ament-Velasquez S.L."/>
            <person name="Kruys A."/>
            <person name="Hutchinson M.I."/>
            <person name="Powell A.J."/>
            <person name="Barry K."/>
            <person name="Miller A.N."/>
            <person name="Grigoriev I.V."/>
            <person name="Debuchy R."/>
            <person name="Gladieux P."/>
            <person name="Hiltunen Thoren M."/>
            <person name="Johannesson H."/>
        </authorList>
    </citation>
    <scope>NUCLEOTIDE SEQUENCE</scope>
    <source>
        <strain evidence="5">CBS 232.78</strain>
    </source>
</reference>
<dbReference type="GO" id="GO:0022857">
    <property type="term" value="F:transmembrane transporter activity"/>
    <property type="evidence" value="ECO:0007669"/>
    <property type="project" value="InterPro"/>
</dbReference>
<evidence type="ECO:0000256" key="2">
    <source>
        <dbReference type="ARBA" id="ARBA00006727"/>
    </source>
</evidence>
<feature type="transmembrane region" description="Helical" evidence="4">
    <location>
        <begin position="174"/>
        <end position="194"/>
    </location>
</feature>
<evidence type="ECO:0000256" key="3">
    <source>
        <dbReference type="SAM" id="MobiDB-lite"/>
    </source>
</evidence>
<evidence type="ECO:0000256" key="4">
    <source>
        <dbReference type="SAM" id="Phobius"/>
    </source>
</evidence>
<proteinExistence type="inferred from homology"/>
<dbReference type="InterPro" id="IPR036259">
    <property type="entry name" value="MFS_trans_sf"/>
</dbReference>
<dbReference type="InterPro" id="IPR050327">
    <property type="entry name" value="Proton-linked_MCT"/>
</dbReference>
<reference evidence="5" key="2">
    <citation type="submission" date="2023-06" db="EMBL/GenBank/DDBJ databases">
        <authorList>
            <consortium name="Lawrence Berkeley National Laboratory"/>
            <person name="Haridas S."/>
            <person name="Hensen N."/>
            <person name="Bonometti L."/>
            <person name="Westerberg I."/>
            <person name="Brannstrom I.O."/>
            <person name="Guillou S."/>
            <person name="Cros-Aarteil S."/>
            <person name="Calhoun S."/>
            <person name="Kuo A."/>
            <person name="Mondo S."/>
            <person name="Pangilinan J."/>
            <person name="Riley R."/>
            <person name="LaButti K."/>
            <person name="Andreopoulos B."/>
            <person name="Lipzen A."/>
            <person name="Chen C."/>
            <person name="Yanf M."/>
            <person name="Daum C."/>
            <person name="Ng V."/>
            <person name="Clum A."/>
            <person name="Steindorff A."/>
            <person name="Ohm R."/>
            <person name="Martin F."/>
            <person name="Silar P."/>
            <person name="Natvig D."/>
            <person name="Lalanne C."/>
            <person name="Gautier V."/>
            <person name="Ament-velasquez S.L."/>
            <person name="Kruys A."/>
            <person name="Hutchinson M.I."/>
            <person name="Powell A.J."/>
            <person name="Barry K."/>
            <person name="Miller A.N."/>
            <person name="Grigoriev I.V."/>
            <person name="Debuchy R."/>
            <person name="Gladieux P."/>
            <person name="Thoren M.H."/>
            <person name="Johannesson H."/>
        </authorList>
    </citation>
    <scope>NUCLEOTIDE SEQUENCE</scope>
    <source>
        <strain evidence="5">CBS 232.78</strain>
    </source>
</reference>
<evidence type="ECO:0000313" key="5">
    <source>
        <dbReference type="EMBL" id="KAK3372745.1"/>
    </source>
</evidence>
<feature type="transmembrane region" description="Helical" evidence="4">
    <location>
        <begin position="402"/>
        <end position="423"/>
    </location>
</feature>
<dbReference type="AlphaFoldDB" id="A0AAE0KAM2"/>
<feature type="transmembrane region" description="Helical" evidence="4">
    <location>
        <begin position="201"/>
        <end position="220"/>
    </location>
</feature>
<keyword evidence="4" id="KW-0812">Transmembrane</keyword>
<sequence>MATVAPRTANGVANDPPDFSDAPTATTLTDTDDTTRPTDHTGIKTTDDADVPTSEKPAAPPQKLPAPNGGVLAWIQVAASFCIFFNTWGVLNTFGVFQTYYESGALFQESSSNISWIGAMQAYCVLVVGLASGPIYDRGYFRALLVTGSFLIVFGFMMLSICTTYWQALLAQGFCVGIGAGLIFVPSLAVLPAYFSTRLGLAIGLAASGSSLGGIIYPFVFYRLLGQVGFPWAVRAVAFIALGTLLIPSALMRMGFRPPKPRAVLDWDAFTDWPFALFTVIATIGFIGLYVMLFYVSYFAFATGIAGADMAFYLVPILNAASMFGRTLPNALADKTGPFNLLAPGAIICGALTYSLIGVRSLGGVVVVTFLYGFFSGVFIALPPLCFFQLTADKSKMGTRMGMGFACLGFGVLIGGPGGGRILGTDLDDLHWTKLWAFGGSASMASGLLLCALRLYLSKGKLWVKM</sequence>
<accession>A0AAE0KAM2</accession>
<dbReference type="Pfam" id="PF07690">
    <property type="entry name" value="MFS_1"/>
    <property type="match status" value="1"/>
</dbReference>
<dbReference type="Gene3D" id="1.20.1250.20">
    <property type="entry name" value="MFS general substrate transporter like domains"/>
    <property type="match status" value="2"/>
</dbReference>
<keyword evidence="4" id="KW-0472">Membrane</keyword>
<keyword evidence="6" id="KW-1185">Reference proteome</keyword>
<comment type="similarity">
    <text evidence="2">Belongs to the major facilitator superfamily. Monocarboxylate porter (TC 2.A.1.13) family.</text>
</comment>
<evidence type="ECO:0000313" key="6">
    <source>
        <dbReference type="Proteomes" id="UP001285441"/>
    </source>
</evidence>
<feature type="transmembrane region" description="Helical" evidence="4">
    <location>
        <begin position="435"/>
        <end position="457"/>
    </location>
</feature>
<feature type="transmembrane region" description="Helical" evidence="4">
    <location>
        <begin position="369"/>
        <end position="390"/>
    </location>
</feature>